<evidence type="ECO:0000256" key="2">
    <source>
        <dbReference type="ARBA" id="ARBA00005267"/>
    </source>
</evidence>
<dbReference type="AlphaFoldDB" id="A0A1G6Y0F9"/>
<dbReference type="InterPro" id="IPR001226">
    <property type="entry name" value="Flavodoxin_CS"/>
</dbReference>
<keyword evidence="6 7" id="KW-0249">Electron transport</keyword>
<evidence type="ECO:0000313" key="10">
    <source>
        <dbReference type="Proteomes" id="UP000198995"/>
    </source>
</evidence>
<reference evidence="9 10" key="1">
    <citation type="submission" date="2016-10" db="EMBL/GenBank/DDBJ databases">
        <authorList>
            <person name="de Groot N.N."/>
        </authorList>
    </citation>
    <scope>NUCLEOTIDE SEQUENCE [LARGE SCALE GENOMIC DNA]</scope>
    <source>
        <strain evidence="9 10">DSM 20475</strain>
    </source>
</reference>
<name>A0A1G6Y0F9_PEPNI</name>
<evidence type="ECO:0000259" key="8">
    <source>
        <dbReference type="PROSITE" id="PS50902"/>
    </source>
</evidence>
<dbReference type="PROSITE" id="PS50902">
    <property type="entry name" value="FLAVODOXIN_LIKE"/>
    <property type="match status" value="1"/>
</dbReference>
<evidence type="ECO:0000256" key="7">
    <source>
        <dbReference type="RuleBase" id="RU367037"/>
    </source>
</evidence>
<dbReference type="GO" id="GO:0010181">
    <property type="term" value="F:FMN binding"/>
    <property type="evidence" value="ECO:0007669"/>
    <property type="project" value="UniProtKB-UniRule"/>
</dbReference>
<evidence type="ECO:0000256" key="6">
    <source>
        <dbReference type="ARBA" id="ARBA00022982"/>
    </source>
</evidence>
<dbReference type="RefSeq" id="WP_091791986.1">
    <property type="nucleotide sequence ID" value="NZ_FNAF01000008.1"/>
</dbReference>
<accession>A0A1G6Y0F9</accession>
<dbReference type="Gene3D" id="3.40.50.360">
    <property type="match status" value="1"/>
</dbReference>
<dbReference type="InterPro" id="IPR008254">
    <property type="entry name" value="Flavodoxin/NO_synth"/>
</dbReference>
<gene>
    <name evidence="9" type="ORF">SAMN04489866_10826</name>
</gene>
<dbReference type="PROSITE" id="PS00201">
    <property type="entry name" value="FLAVODOXIN"/>
    <property type="match status" value="1"/>
</dbReference>
<dbReference type="STRING" id="2741.SAMN04489866_10826"/>
<comment type="similarity">
    <text evidence="2 7">Belongs to the flavodoxin family.</text>
</comment>
<proteinExistence type="inferred from homology"/>
<dbReference type="EMBL" id="FNAF01000008">
    <property type="protein sequence ID" value="SDD83125.1"/>
    <property type="molecule type" value="Genomic_DNA"/>
</dbReference>
<dbReference type="NCBIfam" id="TIGR01753">
    <property type="entry name" value="flav_short"/>
    <property type="match status" value="1"/>
</dbReference>
<keyword evidence="3 7" id="KW-0813">Transport</keyword>
<dbReference type="InterPro" id="IPR010087">
    <property type="entry name" value="Flav_short"/>
</dbReference>
<evidence type="ECO:0000256" key="4">
    <source>
        <dbReference type="ARBA" id="ARBA00022630"/>
    </source>
</evidence>
<comment type="function">
    <text evidence="7">Low-potential electron donor to a number of redox enzymes.</text>
</comment>
<keyword evidence="4 7" id="KW-0285">Flavoprotein</keyword>
<sequence length="144" mass="15383">MSKITIVYWSGTGNTENIANLVAAGAREAGAEVTMLQPWDTNAEELAACEKIAFGCPAMGDEQLESEDFQPLWDSVKDQLKDKKIVLFGSYNWNSGEWMDLWAQEASQLGANLVADGLAILDSPEAGSDEEAAAKDLGAALAKA</sequence>
<feature type="domain" description="Flavodoxin-like" evidence="8">
    <location>
        <begin position="4"/>
        <end position="142"/>
    </location>
</feature>
<evidence type="ECO:0000313" key="9">
    <source>
        <dbReference type="EMBL" id="SDD83125.1"/>
    </source>
</evidence>
<dbReference type="GO" id="GO:0009055">
    <property type="term" value="F:electron transfer activity"/>
    <property type="evidence" value="ECO:0007669"/>
    <property type="project" value="UniProtKB-UniRule"/>
</dbReference>
<comment type="cofactor">
    <cofactor evidence="1 7">
        <name>FMN</name>
        <dbReference type="ChEBI" id="CHEBI:58210"/>
    </cofactor>
</comment>
<keyword evidence="10" id="KW-1185">Reference proteome</keyword>
<organism evidence="9 10">
    <name type="scientific">Peptococcus niger</name>
    <dbReference type="NCBI Taxonomy" id="2741"/>
    <lineage>
        <taxon>Bacteria</taxon>
        <taxon>Bacillati</taxon>
        <taxon>Bacillota</taxon>
        <taxon>Clostridia</taxon>
        <taxon>Eubacteriales</taxon>
        <taxon>Peptococcaceae</taxon>
        <taxon>Peptococcus</taxon>
    </lineage>
</organism>
<dbReference type="Proteomes" id="UP000198995">
    <property type="component" value="Unassembled WGS sequence"/>
</dbReference>
<evidence type="ECO:0000256" key="3">
    <source>
        <dbReference type="ARBA" id="ARBA00022448"/>
    </source>
</evidence>
<evidence type="ECO:0000256" key="1">
    <source>
        <dbReference type="ARBA" id="ARBA00001917"/>
    </source>
</evidence>
<dbReference type="Pfam" id="PF00258">
    <property type="entry name" value="Flavodoxin_1"/>
    <property type="match status" value="1"/>
</dbReference>
<dbReference type="SUPFAM" id="SSF52218">
    <property type="entry name" value="Flavoproteins"/>
    <property type="match status" value="1"/>
</dbReference>
<protein>
    <recommendedName>
        <fullName evidence="7">Flavodoxin</fullName>
    </recommendedName>
</protein>
<evidence type="ECO:0000256" key="5">
    <source>
        <dbReference type="ARBA" id="ARBA00022643"/>
    </source>
</evidence>
<dbReference type="OrthoDB" id="9790745at2"/>
<keyword evidence="5 7" id="KW-0288">FMN</keyword>
<dbReference type="InterPro" id="IPR029039">
    <property type="entry name" value="Flavoprotein-like_sf"/>
</dbReference>
<dbReference type="GO" id="GO:0016651">
    <property type="term" value="F:oxidoreductase activity, acting on NAD(P)H"/>
    <property type="evidence" value="ECO:0007669"/>
    <property type="project" value="UniProtKB-ARBA"/>
</dbReference>